<proteinExistence type="predicted"/>
<protein>
    <recommendedName>
        <fullName evidence="2">LamG-like jellyroll fold domain-containing protein</fullName>
    </recommendedName>
</protein>
<dbReference type="InterPro" id="IPR012334">
    <property type="entry name" value="Pectin_lyas_fold"/>
</dbReference>
<dbReference type="SUPFAM" id="SSF51126">
    <property type="entry name" value="Pectin lyase-like"/>
    <property type="match status" value="1"/>
</dbReference>
<comment type="caution">
    <text evidence="1">The sequence shown here is derived from an EMBL/GenBank/DDBJ whole genome shotgun (WGS) entry which is preliminary data.</text>
</comment>
<gene>
    <name evidence="1" type="ORF">LCGC14_3125890</name>
</gene>
<organism evidence="1">
    <name type="scientific">marine sediment metagenome</name>
    <dbReference type="NCBI Taxonomy" id="412755"/>
    <lineage>
        <taxon>unclassified sequences</taxon>
        <taxon>metagenomes</taxon>
        <taxon>ecological metagenomes</taxon>
    </lineage>
</organism>
<dbReference type="SUPFAM" id="SSF49899">
    <property type="entry name" value="Concanavalin A-like lectins/glucanases"/>
    <property type="match status" value="1"/>
</dbReference>
<dbReference type="InterPro" id="IPR013320">
    <property type="entry name" value="ConA-like_dom_sf"/>
</dbReference>
<sequence>TKPGTNFLKDTATTPNETASWTAETVTNNVSAAPSLARHVLTINRFEAPNTSYLNIGGDFSFSGWFKMIDSSTGGVVSKRGLAGTEWSLDLSGVSDAFRFFVNGGGSSVADSGVTPTLSTFFHAYCEYDAVTDKAAVSIDDQTLVVAGAVATAPETSLEFSRIGTSVLPGPTYNVRNMHFDDLAFWNRKLTTAERTWLVAKNKFNAIGSGDGAALATNLIAWYECNEATGDLIDANGGTDYSFHHNIIAHIRRRAPRISNWEDVDVVNNIIYNWIKFLTSVNFLFNLSERILNTLFFGHDKICHGS</sequence>
<evidence type="ECO:0008006" key="2">
    <source>
        <dbReference type="Google" id="ProtNLM"/>
    </source>
</evidence>
<name>A0A0F8YQS0_9ZZZZ</name>
<dbReference type="EMBL" id="LAZR01068068">
    <property type="protein sequence ID" value="KKK50351.1"/>
    <property type="molecule type" value="Genomic_DNA"/>
</dbReference>
<evidence type="ECO:0000313" key="1">
    <source>
        <dbReference type="EMBL" id="KKK50351.1"/>
    </source>
</evidence>
<accession>A0A0F8YQS0</accession>
<dbReference type="InterPro" id="IPR011050">
    <property type="entry name" value="Pectin_lyase_fold/virulence"/>
</dbReference>
<feature type="non-terminal residue" evidence="1">
    <location>
        <position position="1"/>
    </location>
</feature>
<reference evidence="1" key="1">
    <citation type="journal article" date="2015" name="Nature">
        <title>Complex archaea that bridge the gap between prokaryotes and eukaryotes.</title>
        <authorList>
            <person name="Spang A."/>
            <person name="Saw J.H."/>
            <person name="Jorgensen S.L."/>
            <person name="Zaremba-Niedzwiedzka K."/>
            <person name="Martijn J."/>
            <person name="Lind A.E."/>
            <person name="van Eijk R."/>
            <person name="Schleper C."/>
            <person name="Guy L."/>
            <person name="Ettema T.J."/>
        </authorList>
    </citation>
    <scope>NUCLEOTIDE SEQUENCE</scope>
</reference>
<dbReference type="Gene3D" id="2.160.20.10">
    <property type="entry name" value="Single-stranded right-handed beta-helix, Pectin lyase-like"/>
    <property type="match status" value="1"/>
</dbReference>
<dbReference type="Gene3D" id="2.60.120.200">
    <property type="match status" value="1"/>
</dbReference>
<dbReference type="AlphaFoldDB" id="A0A0F8YQS0"/>